<proteinExistence type="predicted"/>
<organism evidence="2 3">
    <name type="scientific">Senna tora</name>
    <dbReference type="NCBI Taxonomy" id="362788"/>
    <lineage>
        <taxon>Eukaryota</taxon>
        <taxon>Viridiplantae</taxon>
        <taxon>Streptophyta</taxon>
        <taxon>Embryophyta</taxon>
        <taxon>Tracheophyta</taxon>
        <taxon>Spermatophyta</taxon>
        <taxon>Magnoliopsida</taxon>
        <taxon>eudicotyledons</taxon>
        <taxon>Gunneridae</taxon>
        <taxon>Pentapetalae</taxon>
        <taxon>rosids</taxon>
        <taxon>fabids</taxon>
        <taxon>Fabales</taxon>
        <taxon>Fabaceae</taxon>
        <taxon>Caesalpinioideae</taxon>
        <taxon>Cassia clade</taxon>
        <taxon>Senna</taxon>
    </lineage>
</organism>
<evidence type="ECO:0000313" key="3">
    <source>
        <dbReference type="Proteomes" id="UP000634136"/>
    </source>
</evidence>
<evidence type="ECO:0000313" key="2">
    <source>
        <dbReference type="EMBL" id="KAF7809082.1"/>
    </source>
</evidence>
<dbReference type="Proteomes" id="UP000634136">
    <property type="component" value="Unassembled WGS sequence"/>
</dbReference>
<accession>A0A834SSG2</accession>
<feature type="region of interest" description="Disordered" evidence="1">
    <location>
        <begin position="1"/>
        <end position="37"/>
    </location>
</feature>
<gene>
    <name evidence="2" type="ORF">G2W53_035825</name>
</gene>
<dbReference type="AlphaFoldDB" id="A0A834SSG2"/>
<sequence length="37" mass="4325">MEFFGDDEVPYQPVDGGGTLEGGREEERRLRERKRGR</sequence>
<comment type="caution">
    <text evidence="2">The sequence shown here is derived from an EMBL/GenBank/DDBJ whole genome shotgun (WGS) entry which is preliminary data.</text>
</comment>
<name>A0A834SSG2_9FABA</name>
<evidence type="ECO:0000256" key="1">
    <source>
        <dbReference type="SAM" id="MobiDB-lite"/>
    </source>
</evidence>
<reference evidence="2" key="1">
    <citation type="submission" date="2020-09" db="EMBL/GenBank/DDBJ databases">
        <title>Genome-Enabled Discovery of Anthraquinone Biosynthesis in Senna tora.</title>
        <authorList>
            <person name="Kang S.-H."/>
            <person name="Pandey R.P."/>
            <person name="Lee C.-M."/>
            <person name="Sim J.-S."/>
            <person name="Jeong J.-T."/>
            <person name="Choi B.-S."/>
            <person name="Jung M."/>
            <person name="Ginzburg D."/>
            <person name="Zhao K."/>
            <person name="Won S.Y."/>
            <person name="Oh T.-J."/>
            <person name="Yu Y."/>
            <person name="Kim N.-H."/>
            <person name="Lee O.R."/>
            <person name="Lee T.-H."/>
            <person name="Bashyal P."/>
            <person name="Kim T.-S."/>
            <person name="Lee W.-H."/>
            <person name="Kawkins C."/>
            <person name="Kim C.-K."/>
            <person name="Kim J.S."/>
            <person name="Ahn B.O."/>
            <person name="Rhee S.Y."/>
            <person name="Sohng J.K."/>
        </authorList>
    </citation>
    <scope>NUCLEOTIDE SEQUENCE</scope>
    <source>
        <tissue evidence="2">Leaf</tissue>
    </source>
</reference>
<protein>
    <submittedName>
        <fullName evidence="2">Uncharacterized protein</fullName>
    </submittedName>
</protein>
<dbReference type="EMBL" id="JAAIUW010000011">
    <property type="protein sequence ID" value="KAF7809082.1"/>
    <property type="molecule type" value="Genomic_DNA"/>
</dbReference>
<keyword evidence="3" id="KW-1185">Reference proteome</keyword>